<name>A0ABQ4F426_9ACTN</name>
<dbReference type="Proteomes" id="UP000621500">
    <property type="component" value="Unassembled WGS sequence"/>
</dbReference>
<keyword evidence="2" id="KW-1185">Reference proteome</keyword>
<reference evidence="1 2" key="1">
    <citation type="submission" date="2021-01" db="EMBL/GenBank/DDBJ databases">
        <title>Whole genome shotgun sequence of Plantactinospora mayteni NBRC 109088.</title>
        <authorList>
            <person name="Komaki H."/>
            <person name="Tamura T."/>
        </authorList>
    </citation>
    <scope>NUCLEOTIDE SEQUENCE [LARGE SCALE GENOMIC DNA]</scope>
    <source>
        <strain evidence="1 2">NBRC 109088</strain>
    </source>
</reference>
<dbReference type="EMBL" id="BONX01000078">
    <property type="protein sequence ID" value="GIH01630.1"/>
    <property type="molecule type" value="Genomic_DNA"/>
</dbReference>
<organism evidence="1 2">
    <name type="scientific">Plantactinospora mayteni</name>
    <dbReference type="NCBI Taxonomy" id="566021"/>
    <lineage>
        <taxon>Bacteria</taxon>
        <taxon>Bacillati</taxon>
        <taxon>Actinomycetota</taxon>
        <taxon>Actinomycetes</taxon>
        <taxon>Micromonosporales</taxon>
        <taxon>Micromonosporaceae</taxon>
        <taxon>Plantactinospora</taxon>
    </lineage>
</organism>
<accession>A0ABQ4F426</accession>
<dbReference type="Pfam" id="PF12079">
    <property type="entry name" value="DUF3558"/>
    <property type="match status" value="1"/>
</dbReference>
<gene>
    <name evidence="1" type="ORF">Pma05_82020</name>
</gene>
<protein>
    <recommendedName>
        <fullName evidence="3">DUF3558 domain-containing protein</fullName>
    </recommendedName>
</protein>
<dbReference type="InterPro" id="IPR024520">
    <property type="entry name" value="DUF3558"/>
</dbReference>
<evidence type="ECO:0000313" key="2">
    <source>
        <dbReference type="Proteomes" id="UP000621500"/>
    </source>
</evidence>
<evidence type="ECO:0008006" key="3">
    <source>
        <dbReference type="Google" id="ProtNLM"/>
    </source>
</evidence>
<proteinExistence type="predicted"/>
<evidence type="ECO:0000313" key="1">
    <source>
        <dbReference type="EMBL" id="GIH01630.1"/>
    </source>
</evidence>
<sequence length="160" mass="16226">MVIAAVVLLSRNSGPADPAGVAAGTPTASSAPLVGVDPCTLLSGADASTLQLDGGESKVLGAARTCGYEYRGERSGYIQVYVVIYDRGTPDGLDLTGPRPVTIGKHTGITGVGGLRTGCSVALLVGTSSTLEVELLGLNDRQKACELVTRVATVVEPQLS</sequence>
<comment type="caution">
    <text evidence="1">The sequence shown here is derived from an EMBL/GenBank/DDBJ whole genome shotgun (WGS) entry which is preliminary data.</text>
</comment>